<evidence type="ECO:0000259" key="3">
    <source>
        <dbReference type="Pfam" id="PF11178"/>
    </source>
</evidence>
<organism evidence="4">
    <name type="scientific">Candidatus Phytoplasma tritici</name>
    <dbReference type="NCBI Taxonomy" id="321961"/>
    <lineage>
        <taxon>Bacteria</taxon>
        <taxon>Bacillati</taxon>
        <taxon>Mycoplasmatota</taxon>
        <taxon>Mollicutes</taxon>
        <taxon>Acholeplasmatales</taxon>
        <taxon>Acholeplasmataceae</taxon>
        <taxon>Candidatus Phytoplasma</taxon>
        <taxon>16SrI (Aster yellows group)</taxon>
    </lineage>
</organism>
<keyword evidence="2" id="KW-0472">Membrane</keyword>
<feature type="domain" description="DUF2963" evidence="3">
    <location>
        <begin position="154"/>
        <end position="182"/>
    </location>
</feature>
<dbReference type="EMBL" id="JX668988">
    <property type="protein sequence ID" value="AFW98264.1"/>
    <property type="molecule type" value="Genomic_DNA"/>
</dbReference>
<accession>K7X3P9</accession>
<keyword evidence="1" id="KW-0175">Coiled coil</keyword>
<dbReference type="Pfam" id="PF11178">
    <property type="entry name" value="DUF2963"/>
    <property type="match status" value="2"/>
</dbReference>
<feature type="coiled-coil region" evidence="1">
    <location>
        <begin position="53"/>
        <end position="83"/>
    </location>
</feature>
<keyword evidence="2" id="KW-0812">Transmembrane</keyword>
<proteinExistence type="predicted"/>
<dbReference type="RefSeq" id="WP_015083747.1">
    <property type="nucleotide sequence ID" value="NC_019533.1"/>
</dbReference>
<evidence type="ECO:0000313" key="4">
    <source>
        <dbReference type="EMBL" id="AFW98264.1"/>
    </source>
</evidence>
<evidence type="ECO:0000256" key="2">
    <source>
        <dbReference type="SAM" id="Phobius"/>
    </source>
</evidence>
<dbReference type="AlphaFoldDB" id="K7X3P9"/>
<reference evidence="4" key="1">
    <citation type="submission" date="2012-09" db="EMBL/GenBank/DDBJ databases">
        <title>Sequence analysis and quantification of three plasmids from wheat blue dwarf phytoplasma.</title>
        <authorList>
            <person name="Chen W."/>
            <person name="Li Y."/>
            <person name="Wu Y.F."/>
        </authorList>
    </citation>
    <scope>NUCLEOTIDE SEQUENCE</scope>
    <source>
        <plasmid evidence="4">pWBD2</plasmid>
    </source>
</reference>
<geneLocation type="plasmid" evidence="4">
    <name>pWBD2</name>
</geneLocation>
<dbReference type="InterPro" id="IPR021348">
    <property type="entry name" value="DUF2963"/>
</dbReference>
<name>K7X3P9_9MOLU</name>
<keyword evidence="2" id="KW-1133">Transmembrane helix</keyword>
<protein>
    <submittedName>
        <fullName evidence="4">Cop number control protein</fullName>
    </submittedName>
</protein>
<keyword evidence="4" id="KW-0614">Plasmid</keyword>
<sequence length="184" mass="21443">MQTNNQTKPKNKIFIIWGLFITGVILIFLIFLLLALKPQTNVDTQNKQTLQPNVDAKKEQETYNRLMNKIEKEINDLTNKKETFYQPDGTTISKIEIKNAGDKLIKRIVYFDDGQNIKWIKEYDPQTNLQIKNTVHNKQGKIIQIIKNKPSKDYIVEEYNPQTGIKIGETYYNSDGTVKEVKTF</sequence>
<feature type="transmembrane region" description="Helical" evidence="2">
    <location>
        <begin position="12"/>
        <end position="36"/>
    </location>
</feature>
<evidence type="ECO:0000256" key="1">
    <source>
        <dbReference type="SAM" id="Coils"/>
    </source>
</evidence>
<feature type="domain" description="DUF2963" evidence="3">
    <location>
        <begin position="103"/>
        <end position="134"/>
    </location>
</feature>